<dbReference type="Gene3D" id="3.90.25.10">
    <property type="entry name" value="UDP-galactose 4-epimerase, domain 1"/>
    <property type="match status" value="1"/>
</dbReference>
<evidence type="ECO:0000313" key="1">
    <source>
        <dbReference type="EMBL" id="GFE38346.1"/>
    </source>
</evidence>
<accession>A0A640UWB4</accession>
<dbReference type="AlphaFoldDB" id="A0A640UWB4"/>
<dbReference type="PANTHER" id="PTHR43162:SF1">
    <property type="entry name" value="PRESTALK A DIFFERENTIATION PROTEIN A"/>
    <property type="match status" value="1"/>
</dbReference>
<proteinExistence type="predicted"/>
<sequence length="145" mass="15713">MHAQAVRTHGTLTSATGTGRVGFIDAEDIAAVAAHALADSPLPGHDLVLTGPEALTYDDIATTLTELTGRPVRHHPVTRDQLRDHLATAMPTEFATLLANLDHDLAHGAGSHLTDTVERVTGHPPLNFRTHAERWYRDNRPRRGA</sequence>
<keyword evidence="2" id="KW-1185">Reference proteome</keyword>
<gene>
    <name evidence="1" type="ORF">Stube_30190</name>
</gene>
<comment type="caution">
    <text evidence="1">The sequence shown here is derived from an EMBL/GenBank/DDBJ whole genome shotgun (WGS) entry which is preliminary data.</text>
</comment>
<dbReference type="SUPFAM" id="SSF51735">
    <property type="entry name" value="NAD(P)-binding Rossmann-fold domains"/>
    <property type="match status" value="1"/>
</dbReference>
<name>A0A640UWB4_9ACTN</name>
<dbReference type="PANTHER" id="PTHR43162">
    <property type="match status" value="1"/>
</dbReference>
<dbReference type="GeneID" id="96284129"/>
<dbReference type="Gene3D" id="3.40.50.720">
    <property type="entry name" value="NAD(P)-binding Rossmann-like Domain"/>
    <property type="match status" value="1"/>
</dbReference>
<reference evidence="1 2" key="1">
    <citation type="submission" date="2019-12" db="EMBL/GenBank/DDBJ databases">
        <title>Whole genome shotgun sequence of Streptomyces tubercidicus NBRC 13090.</title>
        <authorList>
            <person name="Ichikawa N."/>
            <person name="Kimura A."/>
            <person name="Kitahashi Y."/>
            <person name="Komaki H."/>
            <person name="Tamura T."/>
        </authorList>
    </citation>
    <scope>NUCLEOTIDE SEQUENCE [LARGE SCALE GENOMIC DNA]</scope>
    <source>
        <strain evidence="1 2">NBRC 13090</strain>
    </source>
</reference>
<protein>
    <recommendedName>
        <fullName evidence="3">NmrA-like domain-containing protein</fullName>
    </recommendedName>
</protein>
<dbReference type="InterPro" id="IPR036291">
    <property type="entry name" value="NAD(P)-bd_dom_sf"/>
</dbReference>
<dbReference type="EMBL" id="BLIR01000001">
    <property type="protein sequence ID" value="GFE38346.1"/>
    <property type="molecule type" value="Genomic_DNA"/>
</dbReference>
<dbReference type="OrthoDB" id="3250520at2"/>
<evidence type="ECO:0008006" key="3">
    <source>
        <dbReference type="Google" id="ProtNLM"/>
    </source>
</evidence>
<organism evidence="1 2">
    <name type="scientific">Streptomyces tubercidicus</name>
    <dbReference type="NCBI Taxonomy" id="47759"/>
    <lineage>
        <taxon>Bacteria</taxon>
        <taxon>Bacillati</taxon>
        <taxon>Actinomycetota</taxon>
        <taxon>Actinomycetes</taxon>
        <taxon>Kitasatosporales</taxon>
        <taxon>Streptomycetaceae</taxon>
        <taxon>Streptomyces</taxon>
    </lineage>
</organism>
<dbReference type="InterPro" id="IPR051604">
    <property type="entry name" value="Ergot_Alk_Oxidoreductase"/>
</dbReference>
<evidence type="ECO:0000313" key="2">
    <source>
        <dbReference type="Proteomes" id="UP000431826"/>
    </source>
</evidence>
<dbReference type="Proteomes" id="UP000431826">
    <property type="component" value="Unassembled WGS sequence"/>
</dbReference>
<dbReference type="RefSeq" id="WP_159744167.1">
    <property type="nucleotide sequence ID" value="NZ_BLIR01000001.1"/>
</dbReference>